<reference evidence="3 4" key="1">
    <citation type="journal article" date="2018" name="Int. J. Syst. Evol. Microbiol.">
        <title>Mesosutterella multiformis gen. nov., sp. nov., a member of the family Sutterellaceae and Sutterella megalosphaeroides sp. nov., isolated from human faeces.</title>
        <authorList>
            <person name="Sakamoto M."/>
            <person name="Ikeyama N."/>
            <person name="Kunihiro T."/>
            <person name="Iino T."/>
            <person name="Yuki M."/>
            <person name="Ohkuma M."/>
        </authorList>
    </citation>
    <scope>NUCLEOTIDE SEQUENCE [LARGE SCALE GENOMIC DNA]</scope>
    <source>
        <strain evidence="3 4">4NBBH2</strain>
    </source>
</reference>
<evidence type="ECO:0000259" key="2">
    <source>
        <dbReference type="Pfam" id="PF07331"/>
    </source>
</evidence>
<evidence type="ECO:0000313" key="3">
    <source>
        <dbReference type="EMBL" id="GBO94212.1"/>
    </source>
</evidence>
<feature type="transmembrane region" description="Helical" evidence="1">
    <location>
        <begin position="75"/>
        <end position="92"/>
    </location>
</feature>
<evidence type="ECO:0000256" key="1">
    <source>
        <dbReference type="SAM" id="Phobius"/>
    </source>
</evidence>
<feature type="transmembrane region" description="Helical" evidence="1">
    <location>
        <begin position="42"/>
        <end position="63"/>
    </location>
</feature>
<keyword evidence="1" id="KW-0812">Transmembrane</keyword>
<name>A0A388SD01_9BURK</name>
<keyword evidence="4" id="KW-1185">Reference proteome</keyword>
<organism evidence="3 4">
    <name type="scientific">Mesosutterella multiformis</name>
    <dbReference type="NCBI Taxonomy" id="2259133"/>
    <lineage>
        <taxon>Bacteria</taxon>
        <taxon>Pseudomonadati</taxon>
        <taxon>Pseudomonadota</taxon>
        <taxon>Betaproteobacteria</taxon>
        <taxon>Burkholderiales</taxon>
        <taxon>Sutterellaceae</taxon>
        <taxon>Mesosutterella</taxon>
    </lineage>
</organism>
<protein>
    <submittedName>
        <fullName evidence="3">Membrane protein</fullName>
    </submittedName>
</protein>
<feature type="transmembrane region" description="Helical" evidence="1">
    <location>
        <begin position="98"/>
        <end position="117"/>
    </location>
</feature>
<accession>A0A388SD01</accession>
<comment type="caution">
    <text evidence="3">The sequence shown here is derived from an EMBL/GenBank/DDBJ whole genome shotgun (WGS) entry which is preliminary data.</text>
</comment>
<dbReference type="Pfam" id="PF07331">
    <property type="entry name" value="TctB"/>
    <property type="match status" value="1"/>
</dbReference>
<feature type="domain" description="DUF1468" evidence="2">
    <location>
        <begin position="10"/>
        <end position="148"/>
    </location>
</feature>
<sequence length="157" mass="16758">MRIKNERDFWAGILFAACGLFFIITAQENELGSAARMGPAYFPTLLAGCLTALGLFCSVKGLFSTGGAQDGGRVGRFHFGLMILILAAIALFCVLLPFAGFVAAMAVMIAVCSLASGEFRAKEVIALIVVLCGLCWVIFVYLLGMTIPVFPEFMVGE</sequence>
<gene>
    <name evidence="3" type="ORF">MESMUL_15660</name>
</gene>
<dbReference type="EMBL" id="BGZJ01000001">
    <property type="protein sequence ID" value="GBO94212.1"/>
    <property type="molecule type" value="Genomic_DNA"/>
</dbReference>
<evidence type="ECO:0000313" key="4">
    <source>
        <dbReference type="Proteomes" id="UP000266091"/>
    </source>
</evidence>
<feature type="transmembrane region" description="Helical" evidence="1">
    <location>
        <begin position="124"/>
        <end position="150"/>
    </location>
</feature>
<dbReference type="RefSeq" id="WP_170135121.1">
    <property type="nucleotide sequence ID" value="NZ_BGZJ01000001.1"/>
</dbReference>
<dbReference type="InterPro" id="IPR009936">
    <property type="entry name" value="DUF1468"/>
</dbReference>
<proteinExistence type="predicted"/>
<keyword evidence="1" id="KW-0472">Membrane</keyword>
<dbReference type="AlphaFoldDB" id="A0A388SD01"/>
<keyword evidence="1" id="KW-1133">Transmembrane helix</keyword>
<dbReference type="Proteomes" id="UP000266091">
    <property type="component" value="Unassembled WGS sequence"/>
</dbReference>